<gene>
    <name evidence="8" type="primary">NCAS0F02390</name>
    <name evidence="8" type="ordered locus">NCAS_0F02390</name>
</gene>
<evidence type="ECO:0000256" key="6">
    <source>
        <dbReference type="ARBA" id="ARBA00023128"/>
    </source>
</evidence>
<evidence type="ECO:0000256" key="7">
    <source>
        <dbReference type="ARBA" id="ARBA00045681"/>
    </source>
</evidence>
<dbReference type="PANTHER" id="PTHR13184">
    <property type="entry name" value="37S RIBOSOMAL PROTEIN S22"/>
    <property type="match status" value="1"/>
</dbReference>
<dbReference type="OrthoDB" id="421327at2759"/>
<dbReference type="HOGENOM" id="CLU_024759_0_0_1"/>
<evidence type="ECO:0008006" key="10">
    <source>
        <dbReference type="Google" id="ProtNLM"/>
    </source>
</evidence>
<dbReference type="FunCoup" id="G0VGV2">
    <property type="interactions" value="345"/>
</dbReference>
<protein>
    <recommendedName>
        <fullName evidence="10">37S ribosomal protein S22</fullName>
    </recommendedName>
</protein>
<evidence type="ECO:0000256" key="4">
    <source>
        <dbReference type="ARBA" id="ARBA00023004"/>
    </source>
</evidence>
<dbReference type="GO" id="GO:0051539">
    <property type="term" value="F:4 iron, 4 sulfur cluster binding"/>
    <property type="evidence" value="ECO:0007669"/>
    <property type="project" value="EnsemblFungi"/>
</dbReference>
<dbReference type="GeneID" id="96904371"/>
<dbReference type="OMA" id="HRKCPLQ"/>
<proteinExistence type="predicted"/>
<dbReference type="KEGG" id="ncs:NCAS_0F02390"/>
<comment type="function">
    <text evidence="7">Mitochondrial ribosome (mitoribosome) assembly factor. Binds at the interface of the head and body domains of the mitochondrial small ribosomal subunit (mt-SSU), occluding the mRNA channel and preventing compaction of the head domain towards the body. Probable inactive methyltransferase: retains the characteristic folding and ability to bind S-adenosyl-L-methionine, but it probably lost its methyltransferase activity.</text>
</comment>
<evidence type="ECO:0000256" key="3">
    <source>
        <dbReference type="ARBA" id="ARBA00022946"/>
    </source>
</evidence>
<dbReference type="eggNOG" id="KOG2539">
    <property type="taxonomic scope" value="Eukaryota"/>
</dbReference>
<comment type="subcellular location">
    <subcellularLocation>
        <location evidence="1">Mitochondrion</location>
    </subcellularLocation>
</comment>
<dbReference type="InterPro" id="IPR015324">
    <property type="entry name" value="Ribosomal_Rsm22-like"/>
</dbReference>
<dbReference type="EMBL" id="HE576757">
    <property type="protein sequence ID" value="CCC70723.1"/>
    <property type="molecule type" value="Genomic_DNA"/>
</dbReference>
<dbReference type="PANTHER" id="PTHR13184:SF5">
    <property type="entry name" value="METHYLTRANSFERASE-LIKE PROTEIN 17, MITOCHONDRIAL"/>
    <property type="match status" value="1"/>
</dbReference>
<keyword evidence="5" id="KW-0411">Iron-sulfur</keyword>
<evidence type="ECO:0000313" key="8">
    <source>
        <dbReference type="EMBL" id="CCC70723.1"/>
    </source>
</evidence>
<keyword evidence="4" id="KW-0408">Iron</keyword>
<sequence length="590" mass="67628">MLAIRRIPSRLAPLTRRNNSTARLLPQTLRAQCHRPQVALNPDVAKAINNNILSLDQPNNLRRVAKNNFLRLQTENLHRAPFTSLEVDAHIASIFVQNYASVYQTLMELKKRMSSRGKVWMPDKVLDVGFGPATGIVALNDIFQDVEFKPRLKDAVILGSLDMQRKAKIILSRQRHEVVDAKDDEDSIPREEIVDEVDVAAAADQDDLIGEVMTKKIKTVTRLSGRLPVKNKYDLIIVTQQLLQHESKFNTQVDENLEKFLKLLAPGGHIVIIERGNPLGFEIVAKARQIMIRPENYPDEHGKIPRPWLRGVQMENSEAPTPMEHNYYLNIVAPCPHHRKCPLQTGNPHFYSFKEGKDLKTCTFQKSIERPKFNMELKRGKLLATEWNDEEGARPSRDLRGTGRPNGRNYEIVNYSYLIAERSLADKETISKIEQMREEQLHNFEIGSLGDNTPDTWPRIISQPIKRKGHVILDLCAPSGKLEKWTIPKSFSKEIYHDARKAMKGDLWGLDAKTKIKGRGSLNVTKFENLEKERIKQTKKESRVKERELAETFNQLSNDELEIDEQSVEKIETLSTIYGHYYEDAEKKGN</sequence>
<dbReference type="RefSeq" id="XP_003677078.1">
    <property type="nucleotide sequence ID" value="XM_003677030.1"/>
</dbReference>
<evidence type="ECO:0000256" key="1">
    <source>
        <dbReference type="ARBA" id="ARBA00004173"/>
    </source>
</evidence>
<dbReference type="GO" id="GO:0180026">
    <property type="term" value="P:mitochondrial small ribosomal subunit assembly"/>
    <property type="evidence" value="ECO:0007669"/>
    <property type="project" value="EnsemblFungi"/>
</dbReference>
<accession>G0VGV2</accession>
<dbReference type="SUPFAM" id="SSF53335">
    <property type="entry name" value="S-adenosyl-L-methionine-dependent methyltransferases"/>
    <property type="match status" value="1"/>
</dbReference>
<dbReference type="GO" id="GO:0005763">
    <property type="term" value="C:mitochondrial small ribosomal subunit"/>
    <property type="evidence" value="ECO:0007669"/>
    <property type="project" value="EnsemblFungi"/>
</dbReference>
<dbReference type="PIRSF" id="PIRSF007797">
    <property type="entry name" value="RSM22"/>
    <property type="match status" value="1"/>
</dbReference>
<dbReference type="InterPro" id="IPR016522">
    <property type="entry name" value="RSM22_mit_bud"/>
</dbReference>
<dbReference type="GO" id="GO:0003735">
    <property type="term" value="F:structural constituent of ribosome"/>
    <property type="evidence" value="ECO:0007669"/>
    <property type="project" value="EnsemblFungi"/>
</dbReference>
<keyword evidence="6" id="KW-0496">Mitochondrion</keyword>
<reference evidence="8 9" key="1">
    <citation type="journal article" date="2011" name="Proc. Natl. Acad. Sci. U.S.A.">
        <title>Evolutionary erosion of yeast sex chromosomes by mating-type switching accidents.</title>
        <authorList>
            <person name="Gordon J.L."/>
            <person name="Armisen D."/>
            <person name="Proux-Wera E."/>
            <person name="Oheigeartaigh S.S."/>
            <person name="Byrne K.P."/>
            <person name="Wolfe K.H."/>
        </authorList>
    </citation>
    <scope>NUCLEOTIDE SEQUENCE [LARGE SCALE GENOMIC DNA]</scope>
    <source>
        <strain evidence="9">ATCC 76901 / BCRC 22586 / CBS 4309 / NBRC 1992 / NRRL Y-12630</strain>
    </source>
</reference>
<dbReference type="Pfam" id="PF09243">
    <property type="entry name" value="Rsm22"/>
    <property type="match status" value="2"/>
</dbReference>
<dbReference type="Proteomes" id="UP000001640">
    <property type="component" value="Chromosome 6"/>
</dbReference>
<dbReference type="InterPro" id="IPR052571">
    <property type="entry name" value="Mt_RNA_Methyltransferase"/>
</dbReference>
<evidence type="ECO:0000313" key="9">
    <source>
        <dbReference type="Proteomes" id="UP000001640"/>
    </source>
</evidence>
<keyword evidence="3" id="KW-0809">Transit peptide</keyword>
<dbReference type="GO" id="GO:0006412">
    <property type="term" value="P:translation"/>
    <property type="evidence" value="ECO:0007669"/>
    <property type="project" value="InterPro"/>
</dbReference>
<name>G0VGV2_NAUCA</name>
<dbReference type="InterPro" id="IPR029063">
    <property type="entry name" value="SAM-dependent_MTases_sf"/>
</dbReference>
<evidence type="ECO:0000256" key="2">
    <source>
        <dbReference type="ARBA" id="ARBA00022723"/>
    </source>
</evidence>
<keyword evidence="2" id="KW-0479">Metal-binding</keyword>
<reference key="2">
    <citation type="submission" date="2011-08" db="EMBL/GenBank/DDBJ databases">
        <title>Genome sequence of Naumovozyma castellii.</title>
        <authorList>
            <person name="Gordon J.L."/>
            <person name="Armisen D."/>
            <person name="Proux-Wera E."/>
            <person name="OhEigeartaigh S.S."/>
            <person name="Byrne K.P."/>
            <person name="Wolfe K.H."/>
        </authorList>
    </citation>
    <scope>NUCLEOTIDE SEQUENCE</scope>
    <source>
        <strain>Type strain:CBS 4309</strain>
    </source>
</reference>
<dbReference type="AlphaFoldDB" id="G0VGV2"/>
<dbReference type="InParanoid" id="G0VGV2"/>
<dbReference type="STRING" id="1064592.G0VGV2"/>
<dbReference type="GO" id="GO:0046872">
    <property type="term" value="F:metal ion binding"/>
    <property type="evidence" value="ECO:0007669"/>
    <property type="project" value="UniProtKB-KW"/>
</dbReference>
<organism evidence="8 9">
    <name type="scientific">Naumovozyma castellii</name>
    <name type="common">Yeast</name>
    <name type="synonym">Saccharomyces castellii</name>
    <dbReference type="NCBI Taxonomy" id="27288"/>
    <lineage>
        <taxon>Eukaryota</taxon>
        <taxon>Fungi</taxon>
        <taxon>Dikarya</taxon>
        <taxon>Ascomycota</taxon>
        <taxon>Saccharomycotina</taxon>
        <taxon>Saccharomycetes</taxon>
        <taxon>Saccharomycetales</taxon>
        <taxon>Saccharomycetaceae</taxon>
        <taxon>Naumovozyma</taxon>
    </lineage>
</organism>
<dbReference type="GO" id="GO:0008168">
    <property type="term" value="F:methyltransferase activity"/>
    <property type="evidence" value="ECO:0007669"/>
    <property type="project" value="InterPro"/>
</dbReference>
<keyword evidence="9" id="KW-1185">Reference proteome</keyword>
<evidence type="ECO:0000256" key="5">
    <source>
        <dbReference type="ARBA" id="ARBA00023014"/>
    </source>
</evidence>